<dbReference type="Pfam" id="PF00117">
    <property type="entry name" value="GATase"/>
    <property type="match status" value="1"/>
</dbReference>
<dbReference type="AlphaFoldDB" id="A0A5C6AS33"/>
<dbReference type="PANTHER" id="PTHR43418">
    <property type="entry name" value="MULTIFUNCTIONAL TRYPTOPHAN BIOSYNTHESIS PROTEIN-RELATED"/>
    <property type="match status" value="1"/>
</dbReference>
<keyword evidence="1" id="KW-0315">Glutamine amidotransferase</keyword>
<gene>
    <name evidence="3" type="primary">trpG</name>
    <name evidence="3" type="ORF">Pla52n_35600</name>
</gene>
<dbReference type="GO" id="GO:0005829">
    <property type="term" value="C:cytosol"/>
    <property type="evidence" value="ECO:0007669"/>
    <property type="project" value="TreeGrafter"/>
</dbReference>
<comment type="caution">
    <text evidence="3">The sequence shown here is derived from an EMBL/GenBank/DDBJ whole genome shotgun (WGS) entry which is preliminary data.</text>
</comment>
<dbReference type="GO" id="GO:0004049">
    <property type="term" value="F:anthranilate synthase activity"/>
    <property type="evidence" value="ECO:0007669"/>
    <property type="project" value="UniProtKB-EC"/>
</dbReference>
<dbReference type="PROSITE" id="PS51273">
    <property type="entry name" value="GATASE_TYPE_1"/>
    <property type="match status" value="1"/>
</dbReference>
<dbReference type="PRINTS" id="PR00097">
    <property type="entry name" value="ANTSNTHASEII"/>
</dbReference>
<evidence type="ECO:0000313" key="4">
    <source>
        <dbReference type="Proteomes" id="UP000320176"/>
    </source>
</evidence>
<keyword evidence="4" id="KW-1185">Reference proteome</keyword>
<organism evidence="3 4">
    <name type="scientific">Stieleria varia</name>
    <dbReference type="NCBI Taxonomy" id="2528005"/>
    <lineage>
        <taxon>Bacteria</taxon>
        <taxon>Pseudomonadati</taxon>
        <taxon>Planctomycetota</taxon>
        <taxon>Planctomycetia</taxon>
        <taxon>Pirellulales</taxon>
        <taxon>Pirellulaceae</taxon>
        <taxon>Stieleria</taxon>
    </lineage>
</organism>
<dbReference type="InterPro" id="IPR006221">
    <property type="entry name" value="TrpG/PapA_dom"/>
</dbReference>
<name>A0A5C6AS33_9BACT</name>
<keyword evidence="3" id="KW-0456">Lyase</keyword>
<evidence type="ECO:0000313" key="3">
    <source>
        <dbReference type="EMBL" id="TWU02510.1"/>
    </source>
</evidence>
<feature type="domain" description="Glutamine amidotransferase" evidence="2">
    <location>
        <begin position="44"/>
        <end position="230"/>
    </location>
</feature>
<dbReference type="Gene3D" id="3.40.50.880">
    <property type="match status" value="1"/>
</dbReference>
<dbReference type="EC" id="4.1.3.27" evidence="3"/>
<proteinExistence type="predicted"/>
<evidence type="ECO:0000259" key="2">
    <source>
        <dbReference type="Pfam" id="PF00117"/>
    </source>
</evidence>
<accession>A0A5C6AS33</accession>
<dbReference type="InterPro" id="IPR050472">
    <property type="entry name" value="Anth_synth/Amidotransfase"/>
</dbReference>
<dbReference type="PANTHER" id="PTHR43418:SF4">
    <property type="entry name" value="MULTIFUNCTIONAL TRYPTOPHAN BIOSYNTHESIS PROTEIN"/>
    <property type="match status" value="1"/>
</dbReference>
<dbReference type="Proteomes" id="UP000320176">
    <property type="component" value="Unassembled WGS sequence"/>
</dbReference>
<dbReference type="SUPFAM" id="SSF52317">
    <property type="entry name" value="Class I glutamine amidotransferase-like"/>
    <property type="match status" value="1"/>
</dbReference>
<sequence length="232" mass="26005">MPLYALRRNRLKSVCIRNAKENLIVLQPLIPIDIARLICPMVIVIDNYDSFTYNLVQRLGEIDADADIRVFRNDQVTLSELDALNPSRLIVSPGPCTPNEAGISVDCIKHFTGRIPMLGVCLGHQSIGQAFGGKIIRAPQLMHGKTDEIFHDNQGLFAGSEMPFVATRYHSLVIDPDTLPDELVVSAWTDTGGVRQIMGVRHRRHALEGWQFHPESFLTQPGIALLTRFLKW</sequence>
<reference evidence="3 4" key="1">
    <citation type="submission" date="2019-02" db="EMBL/GenBank/DDBJ databases">
        <title>Deep-cultivation of Planctomycetes and their phenomic and genomic characterization uncovers novel biology.</title>
        <authorList>
            <person name="Wiegand S."/>
            <person name="Jogler M."/>
            <person name="Boedeker C."/>
            <person name="Pinto D."/>
            <person name="Vollmers J."/>
            <person name="Rivas-Marin E."/>
            <person name="Kohn T."/>
            <person name="Peeters S.H."/>
            <person name="Heuer A."/>
            <person name="Rast P."/>
            <person name="Oberbeckmann S."/>
            <person name="Bunk B."/>
            <person name="Jeske O."/>
            <person name="Meyerdierks A."/>
            <person name="Storesund J.E."/>
            <person name="Kallscheuer N."/>
            <person name="Luecker S."/>
            <person name="Lage O.M."/>
            <person name="Pohl T."/>
            <person name="Merkel B.J."/>
            <person name="Hornburger P."/>
            <person name="Mueller R.-W."/>
            <person name="Bruemmer F."/>
            <person name="Labrenz M."/>
            <person name="Spormann A.M."/>
            <person name="Op Den Camp H."/>
            <person name="Overmann J."/>
            <person name="Amann R."/>
            <person name="Jetten M.S.M."/>
            <person name="Mascher T."/>
            <person name="Medema M.H."/>
            <person name="Devos D.P."/>
            <person name="Kaster A.-K."/>
            <person name="Ovreas L."/>
            <person name="Rohde M."/>
            <person name="Galperin M.Y."/>
            <person name="Jogler C."/>
        </authorList>
    </citation>
    <scope>NUCLEOTIDE SEQUENCE [LARGE SCALE GENOMIC DNA]</scope>
    <source>
        <strain evidence="3 4">Pla52n</strain>
    </source>
</reference>
<dbReference type="FunFam" id="3.40.50.880:FF:000003">
    <property type="entry name" value="Anthranilate synthase component II"/>
    <property type="match status" value="1"/>
</dbReference>
<dbReference type="InterPro" id="IPR029062">
    <property type="entry name" value="Class_I_gatase-like"/>
</dbReference>
<dbReference type="NCBIfam" id="TIGR00566">
    <property type="entry name" value="trpG_papA"/>
    <property type="match status" value="1"/>
</dbReference>
<protein>
    <submittedName>
        <fullName evidence="3">Anthranilate synthase component 2</fullName>
        <ecNumber evidence="3">4.1.3.27</ecNumber>
    </submittedName>
</protein>
<dbReference type="InterPro" id="IPR017926">
    <property type="entry name" value="GATASE"/>
</dbReference>
<dbReference type="EMBL" id="SJPN01000004">
    <property type="protein sequence ID" value="TWU02510.1"/>
    <property type="molecule type" value="Genomic_DNA"/>
</dbReference>
<dbReference type="PRINTS" id="PR00099">
    <property type="entry name" value="CPSGATASE"/>
</dbReference>
<dbReference type="PRINTS" id="PR00096">
    <property type="entry name" value="GATASE"/>
</dbReference>
<dbReference type="CDD" id="cd01743">
    <property type="entry name" value="GATase1_Anthranilate_Synthase"/>
    <property type="match status" value="1"/>
</dbReference>
<evidence type="ECO:0000256" key="1">
    <source>
        <dbReference type="ARBA" id="ARBA00022962"/>
    </source>
</evidence>
<dbReference type="GO" id="GO:0000162">
    <property type="term" value="P:L-tryptophan biosynthetic process"/>
    <property type="evidence" value="ECO:0007669"/>
    <property type="project" value="TreeGrafter"/>
</dbReference>